<protein>
    <submittedName>
        <fullName evidence="2">Helix-turn-helix domain-containing protein</fullName>
    </submittedName>
</protein>
<dbReference type="CDD" id="cd00093">
    <property type="entry name" value="HTH_XRE"/>
    <property type="match status" value="1"/>
</dbReference>
<gene>
    <name evidence="2" type="ORF">ACFQ1S_08960</name>
</gene>
<evidence type="ECO:0000313" key="2">
    <source>
        <dbReference type="EMBL" id="MFD1045684.1"/>
    </source>
</evidence>
<accession>A0ABW3M8R6</accession>
<name>A0ABW3M8R6_9PSEU</name>
<dbReference type="Gene3D" id="1.10.260.40">
    <property type="entry name" value="lambda repressor-like DNA-binding domains"/>
    <property type="match status" value="1"/>
</dbReference>
<evidence type="ECO:0000313" key="3">
    <source>
        <dbReference type="Proteomes" id="UP001597045"/>
    </source>
</evidence>
<reference evidence="3" key="1">
    <citation type="journal article" date="2019" name="Int. J. Syst. Evol. Microbiol.">
        <title>The Global Catalogue of Microorganisms (GCM) 10K type strain sequencing project: providing services to taxonomists for standard genome sequencing and annotation.</title>
        <authorList>
            <consortium name="The Broad Institute Genomics Platform"/>
            <consortium name="The Broad Institute Genome Sequencing Center for Infectious Disease"/>
            <person name="Wu L."/>
            <person name="Ma J."/>
        </authorList>
    </citation>
    <scope>NUCLEOTIDE SEQUENCE [LARGE SCALE GENOMIC DNA]</scope>
    <source>
        <strain evidence="3">JCM 31486</strain>
    </source>
</reference>
<dbReference type="SMART" id="SM00530">
    <property type="entry name" value="HTH_XRE"/>
    <property type="match status" value="1"/>
</dbReference>
<dbReference type="InterPro" id="IPR010982">
    <property type="entry name" value="Lambda_DNA-bd_dom_sf"/>
</dbReference>
<dbReference type="Pfam" id="PF01381">
    <property type="entry name" value="HTH_3"/>
    <property type="match status" value="1"/>
</dbReference>
<sequence length="89" mass="10073">MVNTPISLLFSGRRLREWRERAGLTQRELAEKCCLSRYQISRWEVGTAKPRPGALKLLTLGLGEALGRPAHRMNAFTVDDLLEAGRRPL</sequence>
<dbReference type="Proteomes" id="UP001597045">
    <property type="component" value="Unassembled WGS sequence"/>
</dbReference>
<comment type="caution">
    <text evidence="2">The sequence shown here is derived from an EMBL/GenBank/DDBJ whole genome shotgun (WGS) entry which is preliminary data.</text>
</comment>
<dbReference type="SUPFAM" id="SSF47413">
    <property type="entry name" value="lambda repressor-like DNA-binding domains"/>
    <property type="match status" value="1"/>
</dbReference>
<dbReference type="EMBL" id="JBHTIS010000380">
    <property type="protein sequence ID" value="MFD1045684.1"/>
    <property type="molecule type" value="Genomic_DNA"/>
</dbReference>
<feature type="domain" description="HTH cro/C1-type" evidence="1">
    <location>
        <begin position="15"/>
        <end position="58"/>
    </location>
</feature>
<dbReference type="InterPro" id="IPR001387">
    <property type="entry name" value="Cro/C1-type_HTH"/>
</dbReference>
<proteinExistence type="predicted"/>
<keyword evidence="3" id="KW-1185">Reference proteome</keyword>
<dbReference type="PROSITE" id="PS50943">
    <property type="entry name" value="HTH_CROC1"/>
    <property type="match status" value="1"/>
</dbReference>
<evidence type="ECO:0000259" key="1">
    <source>
        <dbReference type="PROSITE" id="PS50943"/>
    </source>
</evidence>
<organism evidence="2 3">
    <name type="scientific">Kibdelosporangium lantanae</name>
    <dbReference type="NCBI Taxonomy" id="1497396"/>
    <lineage>
        <taxon>Bacteria</taxon>
        <taxon>Bacillati</taxon>
        <taxon>Actinomycetota</taxon>
        <taxon>Actinomycetes</taxon>
        <taxon>Pseudonocardiales</taxon>
        <taxon>Pseudonocardiaceae</taxon>
        <taxon>Kibdelosporangium</taxon>
    </lineage>
</organism>